<keyword evidence="4 11" id="KW-1133">Transmembrane helix</keyword>
<keyword evidence="3 11" id="KW-0812">Transmembrane</keyword>
<evidence type="ECO:0000256" key="1">
    <source>
        <dbReference type="ARBA" id="ARBA00004141"/>
    </source>
</evidence>
<dbReference type="GO" id="GO:0005254">
    <property type="term" value="F:chloride channel activity"/>
    <property type="evidence" value="ECO:0007669"/>
    <property type="project" value="UniProtKB-KW"/>
</dbReference>
<keyword evidence="10" id="KW-0129">CBS domain</keyword>
<sequence length="571" mass="60529">MLDSYRRYLTNYHSVIAYAVLGVIGGLASGLVVLAFETAISELAVLWGVRDAGEGFEALPDWQRFALPALGALALGLVFWRLKPEDRETGIVHVLSRMHSDYGVLPLRNALVQFIGGAFALATGQSGGREGPGVHLGGAANSLLGQRLGLPNNSLRVLVACGTAGGIAAAFNTPLAGVIFAMEVIVAEYTVVGFIPVMLAAVSASAISRQLGGGAVMLSIPEVALNSLWELPFIIMLGIVCGLAVTLFIQLSQFAARAAQWPVALRFTLAGCLTGAMALFVPQVLGIGYDTLEQTLEGTLPLQLLVAIALCKLLATSISCGMGMPIGLIGPNLLIGACIGGALGIVGHLYAPDLASEHTLYITIGMAACMGAVLNAPLAAVLAVIELTQSASVAMPALLAIIAANLINNGLFHHRAAHQVVMRQMRRVVPDDPVNQLLHRTDVTSNMEVSVVKVSVNLEPARMPTLLNATPTWCLVTRDGEDLFLLRGAELAERLRELGDVQEPVNLSDVDLRRWSIAPVPVQATLRQAMDRIKERTVEAACVYGRGPKGNRVLRGIVTRESIERFTLSNL</sequence>
<dbReference type="SUPFAM" id="SSF81340">
    <property type="entry name" value="Clc chloride channel"/>
    <property type="match status" value="1"/>
</dbReference>
<dbReference type="InterPro" id="IPR014743">
    <property type="entry name" value="Cl-channel_core"/>
</dbReference>
<dbReference type="Proteomes" id="UP000321039">
    <property type="component" value="Unassembled WGS sequence"/>
</dbReference>
<dbReference type="CDD" id="cd00400">
    <property type="entry name" value="Voltage_gated_ClC"/>
    <property type="match status" value="1"/>
</dbReference>
<keyword evidence="2" id="KW-0813">Transport</keyword>
<feature type="transmembrane region" description="Helical" evidence="11">
    <location>
        <begin position="65"/>
        <end position="82"/>
    </location>
</feature>
<evidence type="ECO:0000256" key="6">
    <source>
        <dbReference type="ARBA" id="ARBA00023136"/>
    </source>
</evidence>
<evidence type="ECO:0000256" key="11">
    <source>
        <dbReference type="SAM" id="Phobius"/>
    </source>
</evidence>
<dbReference type="Gene3D" id="1.10.3080.10">
    <property type="entry name" value="Clc chloride channel"/>
    <property type="match status" value="1"/>
</dbReference>
<evidence type="ECO:0000256" key="7">
    <source>
        <dbReference type="ARBA" id="ARBA00023173"/>
    </source>
</evidence>
<dbReference type="PROSITE" id="PS51371">
    <property type="entry name" value="CBS"/>
    <property type="match status" value="1"/>
</dbReference>
<evidence type="ECO:0000313" key="14">
    <source>
        <dbReference type="Proteomes" id="UP000321039"/>
    </source>
</evidence>
<dbReference type="GO" id="GO:0034707">
    <property type="term" value="C:chloride channel complex"/>
    <property type="evidence" value="ECO:0007669"/>
    <property type="project" value="UniProtKB-KW"/>
</dbReference>
<keyword evidence="6 11" id="KW-0472">Membrane</keyword>
<feature type="transmembrane region" description="Helical" evidence="11">
    <location>
        <begin position="189"/>
        <end position="211"/>
    </location>
</feature>
<feature type="transmembrane region" description="Helical" evidence="11">
    <location>
        <begin position="363"/>
        <end position="385"/>
    </location>
</feature>
<proteinExistence type="predicted"/>
<dbReference type="InterPro" id="IPR001807">
    <property type="entry name" value="ClC"/>
</dbReference>
<keyword evidence="5" id="KW-0406">Ion transport</keyword>
<dbReference type="InterPro" id="IPR000644">
    <property type="entry name" value="CBS_dom"/>
</dbReference>
<feature type="transmembrane region" description="Helical" evidence="11">
    <location>
        <begin position="333"/>
        <end position="351"/>
    </location>
</feature>
<dbReference type="RefSeq" id="WP_148070419.1">
    <property type="nucleotide sequence ID" value="NZ_VRZA01000013.1"/>
</dbReference>
<dbReference type="PANTHER" id="PTHR43427:SF6">
    <property type="entry name" value="CHLORIDE CHANNEL PROTEIN CLC-E"/>
    <property type="match status" value="1"/>
</dbReference>
<protein>
    <submittedName>
        <fullName evidence="13">Chloride channel protein</fullName>
    </submittedName>
</protein>
<feature type="transmembrane region" description="Helical" evidence="11">
    <location>
        <begin position="12"/>
        <end position="36"/>
    </location>
</feature>
<reference evidence="13 14" key="1">
    <citation type="submission" date="2019-08" db="EMBL/GenBank/DDBJ databases">
        <title>Parahaliea maris sp. nov., isolated from the surface seawater.</title>
        <authorList>
            <person name="Liu Y."/>
        </authorList>
    </citation>
    <scope>NUCLEOTIDE SEQUENCE [LARGE SCALE GENOMIC DNA]</scope>
    <source>
        <strain evidence="13 14">HSLHS9</strain>
    </source>
</reference>
<feature type="transmembrane region" description="Helical" evidence="11">
    <location>
        <begin position="392"/>
        <end position="412"/>
    </location>
</feature>
<gene>
    <name evidence="13" type="ORF">FV139_20660</name>
</gene>
<dbReference type="Pfam" id="PF00654">
    <property type="entry name" value="Voltage_CLC"/>
    <property type="match status" value="1"/>
</dbReference>
<keyword evidence="8" id="KW-0868">Chloride</keyword>
<keyword evidence="7" id="KW-0869">Chloride channel</keyword>
<comment type="caution">
    <text evidence="13">The sequence shown here is derived from an EMBL/GenBank/DDBJ whole genome shotgun (WGS) entry which is preliminary data.</text>
</comment>
<evidence type="ECO:0000256" key="9">
    <source>
        <dbReference type="ARBA" id="ARBA00023303"/>
    </source>
</evidence>
<dbReference type="AlphaFoldDB" id="A0A5C8ZN81"/>
<evidence type="ECO:0000313" key="13">
    <source>
        <dbReference type="EMBL" id="TXS89017.1"/>
    </source>
</evidence>
<feature type="transmembrane region" description="Helical" evidence="11">
    <location>
        <begin position="157"/>
        <end position="182"/>
    </location>
</feature>
<evidence type="ECO:0000256" key="4">
    <source>
        <dbReference type="ARBA" id="ARBA00022989"/>
    </source>
</evidence>
<comment type="subcellular location">
    <subcellularLocation>
        <location evidence="1">Membrane</location>
        <topology evidence="1">Multi-pass membrane protein</topology>
    </subcellularLocation>
</comment>
<evidence type="ECO:0000256" key="5">
    <source>
        <dbReference type="ARBA" id="ARBA00023065"/>
    </source>
</evidence>
<name>A0A5C8ZN81_9GAMM</name>
<feature type="transmembrane region" description="Helical" evidence="11">
    <location>
        <begin position="231"/>
        <end position="251"/>
    </location>
</feature>
<feature type="transmembrane region" description="Helical" evidence="11">
    <location>
        <begin position="302"/>
        <end position="321"/>
    </location>
</feature>
<feature type="domain" description="CBS" evidence="12">
    <location>
        <begin position="512"/>
        <end position="571"/>
    </location>
</feature>
<accession>A0A5C8ZN81</accession>
<evidence type="ECO:0000256" key="8">
    <source>
        <dbReference type="ARBA" id="ARBA00023214"/>
    </source>
</evidence>
<keyword evidence="9" id="KW-0407">Ion channel</keyword>
<feature type="transmembrane region" description="Helical" evidence="11">
    <location>
        <begin position="263"/>
        <end position="282"/>
    </location>
</feature>
<dbReference type="PANTHER" id="PTHR43427">
    <property type="entry name" value="CHLORIDE CHANNEL PROTEIN CLC-E"/>
    <property type="match status" value="1"/>
</dbReference>
<evidence type="ECO:0000259" key="12">
    <source>
        <dbReference type="PROSITE" id="PS51371"/>
    </source>
</evidence>
<dbReference type="PRINTS" id="PR00762">
    <property type="entry name" value="CLCHANNEL"/>
</dbReference>
<organism evidence="13 14">
    <name type="scientific">Parahaliea maris</name>
    <dbReference type="NCBI Taxonomy" id="2716870"/>
    <lineage>
        <taxon>Bacteria</taxon>
        <taxon>Pseudomonadati</taxon>
        <taxon>Pseudomonadota</taxon>
        <taxon>Gammaproteobacteria</taxon>
        <taxon>Cellvibrionales</taxon>
        <taxon>Halieaceae</taxon>
        <taxon>Parahaliea</taxon>
    </lineage>
</organism>
<evidence type="ECO:0000256" key="10">
    <source>
        <dbReference type="PROSITE-ProRule" id="PRU00703"/>
    </source>
</evidence>
<evidence type="ECO:0000256" key="3">
    <source>
        <dbReference type="ARBA" id="ARBA00022692"/>
    </source>
</evidence>
<dbReference type="EMBL" id="VRZA01000013">
    <property type="protein sequence ID" value="TXS89017.1"/>
    <property type="molecule type" value="Genomic_DNA"/>
</dbReference>
<feature type="transmembrane region" description="Helical" evidence="11">
    <location>
        <begin position="102"/>
        <end position="122"/>
    </location>
</feature>
<evidence type="ECO:0000256" key="2">
    <source>
        <dbReference type="ARBA" id="ARBA00022448"/>
    </source>
</evidence>
<dbReference type="InterPro" id="IPR050368">
    <property type="entry name" value="ClC-type_chloride_channel"/>
</dbReference>
<keyword evidence="14" id="KW-1185">Reference proteome</keyword>